<name>A0A6J5LXU2_9CAUD</name>
<sequence>MTQNDIIIHHLYRSGSISQREALIDYSIQSLTKRISELRDEGYEIQTQHKKHPVTGQRYARYVLKK</sequence>
<proteinExistence type="predicted"/>
<organism evidence="2">
    <name type="scientific">uncultured Caudovirales phage</name>
    <dbReference type="NCBI Taxonomy" id="2100421"/>
    <lineage>
        <taxon>Viruses</taxon>
        <taxon>Duplodnaviria</taxon>
        <taxon>Heunggongvirae</taxon>
        <taxon>Uroviricota</taxon>
        <taxon>Caudoviricetes</taxon>
        <taxon>Peduoviridae</taxon>
        <taxon>Maltschvirus</taxon>
        <taxon>Maltschvirus maltsch</taxon>
    </lineage>
</organism>
<reference evidence="2" key="1">
    <citation type="submission" date="2020-04" db="EMBL/GenBank/DDBJ databases">
        <authorList>
            <person name="Chiriac C."/>
            <person name="Salcher M."/>
            <person name="Ghai R."/>
            <person name="Kavagutti S V."/>
        </authorList>
    </citation>
    <scope>NUCLEOTIDE SEQUENCE</scope>
</reference>
<evidence type="ECO:0000313" key="2">
    <source>
        <dbReference type="EMBL" id="CAB4138931.1"/>
    </source>
</evidence>
<dbReference type="InterPro" id="IPR055245">
    <property type="entry name" value="HTH_proteobacteria"/>
</dbReference>
<feature type="domain" description="Winged helix-turn-helix" evidence="1">
    <location>
        <begin position="2"/>
        <end position="65"/>
    </location>
</feature>
<protein>
    <submittedName>
        <fullName evidence="2">Helix-turn-helix domain containing protein</fullName>
    </submittedName>
</protein>
<evidence type="ECO:0000259" key="1">
    <source>
        <dbReference type="Pfam" id="PF14090"/>
    </source>
</evidence>
<dbReference type="EMBL" id="LR796364">
    <property type="protein sequence ID" value="CAB4138931.1"/>
    <property type="molecule type" value="Genomic_DNA"/>
</dbReference>
<accession>A0A6J5LXU2</accession>
<dbReference type="Pfam" id="PF14090">
    <property type="entry name" value="HTH_39"/>
    <property type="match status" value="1"/>
</dbReference>
<gene>
    <name evidence="2" type="ORF">UFOVP348_25</name>
</gene>